<dbReference type="InterPro" id="IPR003610">
    <property type="entry name" value="CBM5/12"/>
</dbReference>
<feature type="domain" description="Chitin-binding type-3" evidence="6">
    <location>
        <begin position="432"/>
        <end position="474"/>
    </location>
</feature>
<dbReference type="GO" id="GO:0005975">
    <property type="term" value="P:carbohydrate metabolic process"/>
    <property type="evidence" value="ECO:0007669"/>
    <property type="project" value="InterPro"/>
</dbReference>
<dbReference type="GO" id="GO:0030246">
    <property type="term" value="F:carbohydrate binding"/>
    <property type="evidence" value="ECO:0007669"/>
    <property type="project" value="InterPro"/>
</dbReference>
<feature type="domain" description="Chitin-binding type-3" evidence="6">
    <location>
        <begin position="482"/>
        <end position="524"/>
    </location>
</feature>
<evidence type="ECO:0000256" key="2">
    <source>
        <dbReference type="ARBA" id="ARBA00022669"/>
    </source>
</evidence>
<keyword evidence="3 5" id="KW-0732">Signal</keyword>
<dbReference type="SMART" id="SM00495">
    <property type="entry name" value="ChtBD3"/>
    <property type="match status" value="2"/>
</dbReference>
<keyword evidence="4" id="KW-0378">Hydrolase</keyword>
<dbReference type="Proteomes" id="UP000664658">
    <property type="component" value="Unassembled WGS sequence"/>
</dbReference>
<accession>A0A8I1W7M6</accession>
<dbReference type="GO" id="GO:0004553">
    <property type="term" value="F:hydrolase activity, hydrolyzing O-glycosyl compounds"/>
    <property type="evidence" value="ECO:0007669"/>
    <property type="project" value="InterPro"/>
</dbReference>
<evidence type="ECO:0000256" key="4">
    <source>
        <dbReference type="ARBA" id="ARBA00022801"/>
    </source>
</evidence>
<dbReference type="AlphaFoldDB" id="A0A8I1W7M6"/>
<evidence type="ECO:0000313" key="8">
    <source>
        <dbReference type="Proteomes" id="UP000664658"/>
    </source>
</evidence>
<gene>
    <name evidence="7" type="ORF">J2R62_04905</name>
</gene>
<dbReference type="RefSeq" id="WP_207541739.1">
    <property type="nucleotide sequence ID" value="NZ_JAFNAA010000004.1"/>
</dbReference>
<keyword evidence="2" id="KW-0147">Chitin-binding</keyword>
<sequence length="524" mass="56597">MFNARAGAWLSLVTLLAVPQFAAAHGYVEYPAARQEICDKDGGYWDSQDGSTIPNLACRQAYQQSSWYPFVQKPEFSRLVSNYRDLTAVKAAIPDGTLCAAGDTKKAGIDMPSAAWKKTLIDVTQGGKVTVRFLAATPHNPSFWQFFLSKPGFDAATQKLAWADLELIANFNDVAVTTLDGKKYYQMEIQLPTDRTGDAVLYTRWQRVDPAGEGFYNCSDITFTGSSTATAWINKGNFVKAGLDARAGETVWFRIFDASGKEVVFEKLPVTTANEAESVWAQQLADKVNSAYATLAQVGVVDSRGNVAYSSVDLYSNQVYTKNKDYTYQLDLRASNAAPVVSAPATLTVKSGENLLFDVQATDAEGDKLTFTSSAGSVLVSGNKASVTYSAPVSSNNLAVTINITVSDGVNSVVTPVAVTVQGSGAVTPEQPQAWDANSTYQANAVVTYNGGQYKAQWWTKGETPGVSNVWLKVVSTGSGQNGEWSSETAYTAGQVVTYQGSSYKARWWTKGEIPPSSAVWQKQ</sequence>
<evidence type="ECO:0000256" key="3">
    <source>
        <dbReference type="ARBA" id="ARBA00022729"/>
    </source>
</evidence>
<evidence type="ECO:0000256" key="1">
    <source>
        <dbReference type="ARBA" id="ARBA00022525"/>
    </source>
</evidence>
<dbReference type="SUPFAM" id="SSF51055">
    <property type="entry name" value="Carbohydrate binding domain"/>
    <property type="match status" value="2"/>
</dbReference>
<organism evidence="7 8">
    <name type="scientific">Plesiomonas shigelloides</name>
    <name type="common">Aeromonas shigelloides</name>
    <dbReference type="NCBI Taxonomy" id="703"/>
    <lineage>
        <taxon>Bacteria</taxon>
        <taxon>Pseudomonadati</taxon>
        <taxon>Pseudomonadota</taxon>
        <taxon>Gammaproteobacteria</taxon>
        <taxon>Enterobacterales</taxon>
        <taxon>Enterobacteriaceae</taxon>
        <taxon>Plesiomonas</taxon>
    </lineage>
</organism>
<feature type="chain" id="PRO_5034502280" evidence="5">
    <location>
        <begin position="23"/>
        <end position="524"/>
    </location>
</feature>
<keyword evidence="1" id="KW-0964">Secreted</keyword>
<dbReference type="SUPFAM" id="SSF81296">
    <property type="entry name" value="E set domains"/>
    <property type="match status" value="1"/>
</dbReference>
<dbReference type="InterPro" id="IPR051024">
    <property type="entry name" value="GlcNAc_Chitin_IntDeg"/>
</dbReference>
<comment type="caution">
    <text evidence="7">The sequence shown here is derived from an EMBL/GenBank/DDBJ whole genome shotgun (WGS) entry which is preliminary data.</text>
</comment>
<dbReference type="EMBL" id="JAFNAA010000004">
    <property type="protein sequence ID" value="MBO1107570.1"/>
    <property type="molecule type" value="Genomic_DNA"/>
</dbReference>
<dbReference type="Gene3D" id="2.70.50.50">
    <property type="entry name" value="chitin-binding protein cbp21"/>
    <property type="match status" value="1"/>
</dbReference>
<dbReference type="Pfam" id="PF02839">
    <property type="entry name" value="CBM_5_12"/>
    <property type="match status" value="2"/>
</dbReference>
<keyword evidence="7" id="KW-0503">Monooxygenase</keyword>
<dbReference type="PANTHER" id="PTHR34823:SF1">
    <property type="entry name" value="CHITIN-BINDING TYPE-4 DOMAIN-CONTAINING PROTEIN"/>
    <property type="match status" value="1"/>
</dbReference>
<feature type="signal peptide" evidence="5">
    <location>
        <begin position="1"/>
        <end position="22"/>
    </location>
</feature>
<dbReference type="InterPro" id="IPR036573">
    <property type="entry name" value="CBM_sf_5/12"/>
</dbReference>
<dbReference type="GO" id="GO:0005576">
    <property type="term" value="C:extracellular region"/>
    <property type="evidence" value="ECO:0007669"/>
    <property type="project" value="InterPro"/>
</dbReference>
<dbReference type="GO" id="GO:0008061">
    <property type="term" value="F:chitin binding"/>
    <property type="evidence" value="ECO:0007669"/>
    <property type="project" value="UniProtKB-KW"/>
</dbReference>
<name>A0A8I1W7M6_PLESH</name>
<dbReference type="InterPro" id="IPR041029">
    <property type="entry name" value="GbpA_2"/>
</dbReference>
<evidence type="ECO:0000313" key="7">
    <source>
        <dbReference type="EMBL" id="MBO1107570.1"/>
    </source>
</evidence>
<reference evidence="7" key="1">
    <citation type="submission" date="2021-03" db="EMBL/GenBank/DDBJ databases">
        <title>Plesiomonas shigelloides zfcc0051, isolated from zebrafish feces.</title>
        <authorList>
            <person name="Vanderhoek Z."/>
            <person name="Gaulke C."/>
        </authorList>
    </citation>
    <scope>NUCLEOTIDE SEQUENCE</scope>
    <source>
        <strain evidence="7">Zfcc0051</strain>
    </source>
</reference>
<keyword evidence="7" id="KW-0560">Oxidoreductase</keyword>
<dbReference type="InterPro" id="IPR014756">
    <property type="entry name" value="Ig_E-set"/>
</dbReference>
<dbReference type="CDD" id="cd12215">
    <property type="entry name" value="ChiC_BD"/>
    <property type="match status" value="2"/>
</dbReference>
<proteinExistence type="predicted"/>
<evidence type="ECO:0000259" key="6">
    <source>
        <dbReference type="SMART" id="SM00495"/>
    </source>
</evidence>
<dbReference type="Pfam" id="PF18416">
    <property type="entry name" value="GbpA_2"/>
    <property type="match status" value="1"/>
</dbReference>
<dbReference type="CDD" id="cd21177">
    <property type="entry name" value="LPMO_AA10"/>
    <property type="match status" value="1"/>
</dbReference>
<protein>
    <submittedName>
        <fullName evidence="7">Lytic polysaccharide monooxygenase</fullName>
    </submittedName>
</protein>
<dbReference type="Gene3D" id="2.10.10.20">
    <property type="entry name" value="Carbohydrate-binding module superfamily 5/12"/>
    <property type="match status" value="2"/>
</dbReference>
<dbReference type="PANTHER" id="PTHR34823">
    <property type="entry name" value="GLCNAC-BINDING PROTEIN A"/>
    <property type="match status" value="1"/>
</dbReference>
<dbReference type="InterPro" id="IPR004302">
    <property type="entry name" value="Cellulose/chitin-bd_N"/>
</dbReference>
<dbReference type="Pfam" id="PF03067">
    <property type="entry name" value="LPMO_10"/>
    <property type="match status" value="1"/>
</dbReference>
<evidence type="ECO:0000256" key="5">
    <source>
        <dbReference type="SAM" id="SignalP"/>
    </source>
</evidence>
<dbReference type="Gene3D" id="3.30.70.2150">
    <property type="match status" value="1"/>
</dbReference>
<dbReference type="GO" id="GO:0004497">
    <property type="term" value="F:monooxygenase activity"/>
    <property type="evidence" value="ECO:0007669"/>
    <property type="project" value="UniProtKB-KW"/>
</dbReference>